<dbReference type="OrthoDB" id="714262at2"/>
<dbReference type="KEGG" id="agi:FSB73_15825"/>
<dbReference type="SUPFAM" id="SSF49464">
    <property type="entry name" value="Carboxypeptidase regulatory domain-like"/>
    <property type="match status" value="1"/>
</dbReference>
<organism evidence="1 2">
    <name type="scientific">Arachidicoccus ginsenosidivorans</name>
    <dbReference type="NCBI Taxonomy" id="496057"/>
    <lineage>
        <taxon>Bacteria</taxon>
        <taxon>Pseudomonadati</taxon>
        <taxon>Bacteroidota</taxon>
        <taxon>Chitinophagia</taxon>
        <taxon>Chitinophagales</taxon>
        <taxon>Chitinophagaceae</taxon>
        <taxon>Arachidicoccus</taxon>
    </lineage>
</organism>
<evidence type="ECO:0000313" key="1">
    <source>
        <dbReference type="EMBL" id="QEC72929.1"/>
    </source>
</evidence>
<dbReference type="InterPro" id="IPR008969">
    <property type="entry name" value="CarboxyPept-like_regulatory"/>
</dbReference>
<dbReference type="RefSeq" id="WP_146784307.1">
    <property type="nucleotide sequence ID" value="NZ_CP042434.1"/>
</dbReference>
<protein>
    <recommendedName>
        <fullName evidence="3">Carboxypeptidase-like regulatory domain-containing protein</fullName>
    </recommendedName>
</protein>
<sequence>MGGTHNSSHLKPPNKLPQQSARLISGYVYETFTSKKPVPAAIIKVSDGFTTSTDKTGFYQINLKRGDTVRFYDPTGRLAVTYPAAYLLFYQHFNVYLQDPEYLKGQMDLGHELAEVKVTGRDYLKDSLMRRYLYSDIFAYKKPTLADAVTVPKIGKVPIPIALGVSVSGVIRWLQSQKNNKDLRFKQFAFYAEDEGYINHRLSPSTIELFTRIKDEDSIRYFKNYYRPTALQLRDMNDLELGQYLMKKAHDFRIGALPQNAPSFPDYQRMYQHAQNLNETKTSEDTTLPVKQR</sequence>
<proteinExistence type="predicted"/>
<gene>
    <name evidence="1" type="ORF">FSB73_15825</name>
</gene>
<accession>A0A5B8VNG0</accession>
<dbReference type="AlphaFoldDB" id="A0A5B8VNG0"/>
<keyword evidence="2" id="KW-1185">Reference proteome</keyword>
<name>A0A5B8VNG0_9BACT</name>
<dbReference type="Proteomes" id="UP000321291">
    <property type="component" value="Chromosome"/>
</dbReference>
<evidence type="ECO:0000313" key="2">
    <source>
        <dbReference type="Proteomes" id="UP000321291"/>
    </source>
</evidence>
<reference evidence="1 2" key="1">
    <citation type="journal article" date="2017" name="Int. J. Syst. Evol. Microbiol.">
        <title>Arachidicoccus ginsenosidivorans sp. nov., with ginsenoside-converting activity isolated from ginseng cultivating soil.</title>
        <authorList>
            <person name="Siddiqi M.Z."/>
            <person name="Aslam Z."/>
            <person name="Im W.T."/>
        </authorList>
    </citation>
    <scope>NUCLEOTIDE SEQUENCE [LARGE SCALE GENOMIC DNA]</scope>
    <source>
        <strain evidence="1 2">Gsoil 809</strain>
    </source>
</reference>
<dbReference type="EMBL" id="CP042434">
    <property type="protein sequence ID" value="QEC72929.1"/>
    <property type="molecule type" value="Genomic_DNA"/>
</dbReference>
<evidence type="ECO:0008006" key="3">
    <source>
        <dbReference type="Google" id="ProtNLM"/>
    </source>
</evidence>